<dbReference type="AlphaFoldDB" id="A0A926I107"/>
<gene>
    <name evidence="1" type="ORF">H8711_11645</name>
</gene>
<protein>
    <submittedName>
        <fullName evidence="1">Uncharacterized protein</fullName>
    </submittedName>
</protein>
<reference evidence="1" key="1">
    <citation type="submission" date="2020-08" db="EMBL/GenBank/DDBJ databases">
        <title>Genome public.</title>
        <authorList>
            <person name="Liu C."/>
            <person name="Sun Q."/>
        </authorList>
    </citation>
    <scope>NUCLEOTIDE SEQUENCE</scope>
    <source>
        <strain evidence="1">NSJ-31</strain>
    </source>
</reference>
<name>A0A926I107_9FIRM</name>
<organism evidence="1 2">
    <name type="scientific">Ligaoa zhengdingensis</name>
    <dbReference type="NCBI Taxonomy" id="2763658"/>
    <lineage>
        <taxon>Bacteria</taxon>
        <taxon>Bacillati</taxon>
        <taxon>Bacillota</taxon>
        <taxon>Clostridia</taxon>
        <taxon>Eubacteriales</taxon>
        <taxon>Oscillospiraceae</taxon>
        <taxon>Ligaoa</taxon>
    </lineage>
</organism>
<proteinExistence type="predicted"/>
<comment type="caution">
    <text evidence="1">The sequence shown here is derived from an EMBL/GenBank/DDBJ whole genome shotgun (WGS) entry which is preliminary data.</text>
</comment>
<evidence type="ECO:0000313" key="1">
    <source>
        <dbReference type="EMBL" id="MBC8547577.1"/>
    </source>
</evidence>
<sequence length="124" mass="14554">MKKSEFKAKVYELFDTDIEGMTHEEKVQYIEKLVFDYQRDRDDLREKPNSGKPWKDAELMLILNDASTVANCVKFAKIFGRGYGSIEQIYRWASTPQKSIKGRRETDAFIEQIKRIAKELGRRA</sequence>
<dbReference type="Proteomes" id="UP000653127">
    <property type="component" value="Unassembled WGS sequence"/>
</dbReference>
<dbReference type="EMBL" id="JACRST010000025">
    <property type="protein sequence ID" value="MBC8547577.1"/>
    <property type="molecule type" value="Genomic_DNA"/>
</dbReference>
<accession>A0A926I107</accession>
<evidence type="ECO:0000313" key="2">
    <source>
        <dbReference type="Proteomes" id="UP000653127"/>
    </source>
</evidence>
<keyword evidence="2" id="KW-1185">Reference proteome</keyword>
<dbReference type="RefSeq" id="WP_249283618.1">
    <property type="nucleotide sequence ID" value="NZ_JACRST010000025.1"/>
</dbReference>